<keyword evidence="2" id="KW-1185">Reference proteome</keyword>
<dbReference type="SUPFAM" id="SSF160272">
    <property type="entry name" value="Shew3726-like"/>
    <property type="match status" value="1"/>
</dbReference>
<protein>
    <submittedName>
        <fullName evidence="1">DUF1488 domain-containing protein</fullName>
    </submittedName>
</protein>
<dbReference type="InterPro" id="IPR009962">
    <property type="entry name" value="DUF1488"/>
</dbReference>
<reference evidence="1 2" key="1">
    <citation type="submission" date="2024-07" db="EMBL/GenBank/DDBJ databases">
        <authorList>
            <person name="Hebao G."/>
        </authorList>
    </citation>
    <scope>NUCLEOTIDE SEQUENCE [LARGE SCALE GENOMIC DNA]</scope>
    <source>
        <strain evidence="1 2">ACCC 02193</strain>
    </source>
</reference>
<accession>A0ABV4EEN4</accession>
<dbReference type="InterPro" id="IPR036692">
    <property type="entry name" value="Shew3726-like_sf"/>
</dbReference>
<sequence>MNQAILFPDREWWDESANAICFPALVNGFQILCAIDGESLIRRFGKDKEVIESFRQHRWDLEEEAEAAIKAEKEDAQGWIWLS</sequence>
<proteinExistence type="predicted"/>
<evidence type="ECO:0000313" key="1">
    <source>
        <dbReference type="EMBL" id="MEY8773345.1"/>
    </source>
</evidence>
<dbReference type="EMBL" id="JBGFFX010000023">
    <property type="protein sequence ID" value="MEY8773345.1"/>
    <property type="molecule type" value="Genomic_DNA"/>
</dbReference>
<dbReference type="Proteomes" id="UP001565243">
    <property type="component" value="Unassembled WGS sequence"/>
</dbReference>
<dbReference type="Gene3D" id="3.30.160.140">
    <property type="entry name" value="Shew3726-like"/>
    <property type="match status" value="1"/>
</dbReference>
<organism evidence="1 2">
    <name type="scientific">Erwinia aeris</name>
    <dbReference type="NCBI Taxonomy" id="3239803"/>
    <lineage>
        <taxon>Bacteria</taxon>
        <taxon>Pseudomonadati</taxon>
        <taxon>Pseudomonadota</taxon>
        <taxon>Gammaproteobacteria</taxon>
        <taxon>Enterobacterales</taxon>
        <taxon>Erwiniaceae</taxon>
        <taxon>Erwinia</taxon>
    </lineage>
</organism>
<gene>
    <name evidence="1" type="ORF">AB6T85_23360</name>
</gene>
<comment type="caution">
    <text evidence="1">The sequence shown here is derived from an EMBL/GenBank/DDBJ whole genome shotgun (WGS) entry which is preliminary data.</text>
</comment>
<dbReference type="RefSeq" id="WP_301253474.1">
    <property type="nucleotide sequence ID" value="NZ_JBGFFX010000023.1"/>
</dbReference>
<name>A0ABV4EEN4_9GAMM</name>
<evidence type="ECO:0000313" key="2">
    <source>
        <dbReference type="Proteomes" id="UP001565243"/>
    </source>
</evidence>
<dbReference type="Pfam" id="PF07369">
    <property type="entry name" value="DUF1488"/>
    <property type="match status" value="1"/>
</dbReference>